<feature type="transmembrane region" description="Helical" evidence="9">
    <location>
        <begin position="261"/>
        <end position="280"/>
    </location>
</feature>
<gene>
    <name evidence="12" type="ORF">E6K74_12400</name>
</gene>
<organism evidence="12 13">
    <name type="scientific">Eiseniibacteriota bacterium</name>
    <dbReference type="NCBI Taxonomy" id="2212470"/>
    <lineage>
        <taxon>Bacteria</taxon>
        <taxon>Candidatus Eiseniibacteriota</taxon>
    </lineage>
</organism>
<keyword evidence="5" id="KW-0547">Nucleotide-binding</keyword>
<dbReference type="InterPro" id="IPR003439">
    <property type="entry name" value="ABC_transporter-like_ATP-bd"/>
</dbReference>
<reference evidence="12 13" key="1">
    <citation type="journal article" date="2019" name="Nat. Microbiol.">
        <title>Mediterranean grassland soil C-N compound turnover is dependent on rainfall and depth, and is mediated by genomically divergent microorganisms.</title>
        <authorList>
            <person name="Diamond S."/>
            <person name="Andeer P.F."/>
            <person name="Li Z."/>
            <person name="Crits-Christoph A."/>
            <person name="Burstein D."/>
            <person name="Anantharaman K."/>
            <person name="Lane K.R."/>
            <person name="Thomas B.C."/>
            <person name="Pan C."/>
            <person name="Northen T.R."/>
            <person name="Banfield J.F."/>
        </authorList>
    </citation>
    <scope>NUCLEOTIDE SEQUENCE [LARGE SCALE GENOMIC DNA]</scope>
    <source>
        <strain evidence="12">WS_4</strain>
    </source>
</reference>
<dbReference type="PROSITE" id="PS50929">
    <property type="entry name" value="ABC_TM1F"/>
    <property type="match status" value="1"/>
</dbReference>
<evidence type="ECO:0000256" key="2">
    <source>
        <dbReference type="ARBA" id="ARBA00022448"/>
    </source>
</evidence>
<feature type="transmembrane region" description="Helical" evidence="9">
    <location>
        <begin position="40"/>
        <end position="61"/>
    </location>
</feature>
<dbReference type="GO" id="GO:0015421">
    <property type="term" value="F:ABC-type oligopeptide transporter activity"/>
    <property type="evidence" value="ECO:0007669"/>
    <property type="project" value="TreeGrafter"/>
</dbReference>
<dbReference type="InterPro" id="IPR017871">
    <property type="entry name" value="ABC_transporter-like_CS"/>
</dbReference>
<keyword evidence="3" id="KW-1003">Cell membrane</keyword>
<dbReference type="SUPFAM" id="SSF90123">
    <property type="entry name" value="ABC transporter transmembrane region"/>
    <property type="match status" value="1"/>
</dbReference>
<comment type="caution">
    <text evidence="12">The sequence shown here is derived from an EMBL/GenBank/DDBJ whole genome shotgun (WGS) entry which is preliminary data.</text>
</comment>
<dbReference type="Pfam" id="PF00005">
    <property type="entry name" value="ABC_tran"/>
    <property type="match status" value="1"/>
</dbReference>
<keyword evidence="6 12" id="KW-0067">ATP-binding</keyword>
<dbReference type="InterPro" id="IPR003593">
    <property type="entry name" value="AAA+_ATPase"/>
</dbReference>
<dbReference type="EMBL" id="VBOU01000103">
    <property type="protein sequence ID" value="TMQ52353.1"/>
    <property type="molecule type" value="Genomic_DNA"/>
</dbReference>
<name>A0A538SLV4_UNCEI</name>
<dbReference type="InterPro" id="IPR039421">
    <property type="entry name" value="Type_1_exporter"/>
</dbReference>
<evidence type="ECO:0000259" key="11">
    <source>
        <dbReference type="PROSITE" id="PS50929"/>
    </source>
</evidence>
<dbReference type="PANTHER" id="PTHR43394">
    <property type="entry name" value="ATP-DEPENDENT PERMEASE MDL1, MITOCHONDRIAL"/>
    <property type="match status" value="1"/>
</dbReference>
<keyword evidence="7 9" id="KW-1133">Transmembrane helix</keyword>
<protein>
    <submittedName>
        <fullName evidence="12">ABC transporter ATP-binding protein</fullName>
    </submittedName>
</protein>
<feature type="domain" description="ABC transporter" evidence="10">
    <location>
        <begin position="322"/>
        <end position="558"/>
    </location>
</feature>
<evidence type="ECO:0000313" key="13">
    <source>
        <dbReference type="Proteomes" id="UP000319829"/>
    </source>
</evidence>
<sequence length="568" mass="63226">MGGVAVLATNLFQVWSPWIVRQAVDHLQHGTTRGTLMRDAGLILLAVALQGLFLFLMRMTLIRSSRQMEYELRNDLYDHMQRLYSGFYRRTRVGDLLSRTTNDLDAVRNFLGPGIMYFANTIVTFCFAVTLMCRIDVRLTLIALIPLPILSLTVARLGAKIHKYYEAIQDRFGKLTAKAQETLAGIRVVKAYVEEEGEYDAFRAIHEDFTEQNRKMIQLWSMMFPLMGLLGGIANAVVLWIGGSAVVSGRISLGDLVAFQIYLMMLLWPMISLGWVSNLFQRGAAAMARIRAIMGEPIEEDLDAAVVHAKHEHARLPPGVTLELRDVGFKYPMSDRYILRGLNLKVQPGERVALVGRTGSGKTTTLSLLTRLFDPDEGAVLVGGRDARGLTRAELRRVFGIVQQESFLFSDTIRANVAFGFDDLSAAPNPDGPVARAGLARDLDQFPKGLDTIIGERGITLSGGQKQRVALARALALERPVLLLDDAFASVDPGTEEEILESLFEHPSRPTLVLATHRRSALLRVDRILVLDEGRVVDTGRHAELIARGGLYADLYHREEMVEELETL</sequence>
<evidence type="ECO:0000256" key="8">
    <source>
        <dbReference type="ARBA" id="ARBA00023136"/>
    </source>
</evidence>
<proteinExistence type="predicted"/>
<keyword evidence="2" id="KW-0813">Transport</keyword>
<evidence type="ECO:0000256" key="3">
    <source>
        <dbReference type="ARBA" id="ARBA00022475"/>
    </source>
</evidence>
<dbReference type="Gene3D" id="1.20.1560.10">
    <property type="entry name" value="ABC transporter type 1, transmembrane domain"/>
    <property type="match status" value="1"/>
</dbReference>
<dbReference type="SUPFAM" id="SSF52540">
    <property type="entry name" value="P-loop containing nucleoside triphosphate hydrolases"/>
    <property type="match status" value="1"/>
</dbReference>
<dbReference type="GO" id="GO:0016887">
    <property type="term" value="F:ATP hydrolysis activity"/>
    <property type="evidence" value="ECO:0007669"/>
    <property type="project" value="InterPro"/>
</dbReference>
<dbReference type="SMART" id="SM00382">
    <property type="entry name" value="AAA"/>
    <property type="match status" value="1"/>
</dbReference>
<feature type="domain" description="ABC transmembrane type-1" evidence="11">
    <location>
        <begin position="1"/>
        <end position="282"/>
    </location>
</feature>
<dbReference type="InterPro" id="IPR011527">
    <property type="entry name" value="ABC1_TM_dom"/>
</dbReference>
<dbReference type="CDD" id="cd18541">
    <property type="entry name" value="ABC_6TM_TmrB_like"/>
    <property type="match status" value="1"/>
</dbReference>
<dbReference type="AlphaFoldDB" id="A0A538SLV4"/>
<dbReference type="Proteomes" id="UP000319829">
    <property type="component" value="Unassembled WGS sequence"/>
</dbReference>
<evidence type="ECO:0000256" key="6">
    <source>
        <dbReference type="ARBA" id="ARBA00022840"/>
    </source>
</evidence>
<dbReference type="PANTHER" id="PTHR43394:SF1">
    <property type="entry name" value="ATP-BINDING CASSETTE SUB-FAMILY B MEMBER 10, MITOCHONDRIAL"/>
    <property type="match status" value="1"/>
</dbReference>
<feature type="transmembrane region" description="Helical" evidence="9">
    <location>
        <begin position="219"/>
        <end position="241"/>
    </location>
</feature>
<dbReference type="InterPro" id="IPR036640">
    <property type="entry name" value="ABC1_TM_sf"/>
</dbReference>
<dbReference type="GO" id="GO:0005886">
    <property type="term" value="C:plasma membrane"/>
    <property type="evidence" value="ECO:0007669"/>
    <property type="project" value="UniProtKB-SubCell"/>
</dbReference>
<dbReference type="Gene3D" id="3.40.50.300">
    <property type="entry name" value="P-loop containing nucleotide triphosphate hydrolases"/>
    <property type="match status" value="1"/>
</dbReference>
<dbReference type="FunFam" id="3.40.50.300:FF:000854">
    <property type="entry name" value="Multidrug ABC transporter ATP-binding protein"/>
    <property type="match status" value="1"/>
</dbReference>
<feature type="transmembrane region" description="Helical" evidence="9">
    <location>
        <begin position="114"/>
        <end position="132"/>
    </location>
</feature>
<keyword evidence="8 9" id="KW-0472">Membrane</keyword>
<accession>A0A538SLV4</accession>
<evidence type="ECO:0000256" key="7">
    <source>
        <dbReference type="ARBA" id="ARBA00022989"/>
    </source>
</evidence>
<feature type="transmembrane region" description="Helical" evidence="9">
    <location>
        <begin position="138"/>
        <end position="159"/>
    </location>
</feature>
<dbReference type="FunFam" id="1.20.1560.10:FF:000011">
    <property type="entry name" value="Multidrug ABC transporter ATP-binding protein"/>
    <property type="match status" value="1"/>
</dbReference>
<evidence type="ECO:0000256" key="9">
    <source>
        <dbReference type="SAM" id="Phobius"/>
    </source>
</evidence>
<comment type="subcellular location">
    <subcellularLocation>
        <location evidence="1">Cell membrane</location>
        <topology evidence="1">Multi-pass membrane protein</topology>
    </subcellularLocation>
</comment>
<evidence type="ECO:0000259" key="10">
    <source>
        <dbReference type="PROSITE" id="PS50893"/>
    </source>
</evidence>
<evidence type="ECO:0000256" key="4">
    <source>
        <dbReference type="ARBA" id="ARBA00022692"/>
    </source>
</evidence>
<evidence type="ECO:0000256" key="1">
    <source>
        <dbReference type="ARBA" id="ARBA00004651"/>
    </source>
</evidence>
<dbReference type="InterPro" id="IPR027417">
    <property type="entry name" value="P-loop_NTPase"/>
</dbReference>
<dbReference type="PROSITE" id="PS50893">
    <property type="entry name" value="ABC_TRANSPORTER_2"/>
    <property type="match status" value="1"/>
</dbReference>
<dbReference type="PROSITE" id="PS00211">
    <property type="entry name" value="ABC_TRANSPORTER_1"/>
    <property type="match status" value="1"/>
</dbReference>
<evidence type="ECO:0000313" key="12">
    <source>
        <dbReference type="EMBL" id="TMQ52353.1"/>
    </source>
</evidence>
<keyword evidence="4 9" id="KW-0812">Transmembrane</keyword>
<dbReference type="GO" id="GO:0005524">
    <property type="term" value="F:ATP binding"/>
    <property type="evidence" value="ECO:0007669"/>
    <property type="project" value="UniProtKB-KW"/>
</dbReference>
<evidence type="ECO:0000256" key="5">
    <source>
        <dbReference type="ARBA" id="ARBA00022741"/>
    </source>
</evidence>
<dbReference type="Pfam" id="PF00664">
    <property type="entry name" value="ABC_membrane"/>
    <property type="match status" value="1"/>
</dbReference>